<dbReference type="SUPFAM" id="SSF54637">
    <property type="entry name" value="Thioesterase/thiol ester dehydrase-isomerase"/>
    <property type="match status" value="1"/>
</dbReference>
<accession>A0A5B9PDR6</accession>
<evidence type="ECO:0000313" key="1">
    <source>
        <dbReference type="EMBL" id="QEG24548.1"/>
    </source>
</evidence>
<dbReference type="KEGG" id="mff:MFFC18_44680"/>
<keyword evidence="2" id="KW-1185">Reference proteome</keyword>
<dbReference type="RefSeq" id="WP_075083883.1">
    <property type="nucleotide sequence ID" value="NZ_CP042912.1"/>
</dbReference>
<dbReference type="InterPro" id="IPR029069">
    <property type="entry name" value="HotDog_dom_sf"/>
</dbReference>
<gene>
    <name evidence="1" type="ORF">MFFC18_44680</name>
</gene>
<dbReference type="Gene3D" id="3.10.129.10">
    <property type="entry name" value="Hotdog Thioesterase"/>
    <property type="match status" value="1"/>
</dbReference>
<dbReference type="EC" id="3.1.2.28" evidence="1"/>
<dbReference type="AlphaFoldDB" id="A0A5B9PDR6"/>
<dbReference type="CDD" id="cd00586">
    <property type="entry name" value="4HBT"/>
    <property type="match status" value="1"/>
</dbReference>
<sequence length="153" mass="17138">MPSSSSDHSSAINRFEISKTVRWVDTDASGMVHTSALIRMMEETEYAFLRSRELSVVLTDGRGLMGFPRLSAEIEVQNFVGFDTEVTVELFLMLVDGKSIRYEFRISTEHEPVATGAFRVAVCRFPAGELPYAILTPEYVIELLTKPGVRTLV</sequence>
<dbReference type="Pfam" id="PF13279">
    <property type="entry name" value="4HBT_2"/>
    <property type="match status" value="1"/>
</dbReference>
<evidence type="ECO:0000313" key="2">
    <source>
        <dbReference type="Proteomes" id="UP000322214"/>
    </source>
</evidence>
<reference evidence="1 2" key="1">
    <citation type="submission" date="2019-08" db="EMBL/GenBank/DDBJ databases">
        <title>Deep-cultivation of Planctomycetes and their phenomic and genomic characterization uncovers novel biology.</title>
        <authorList>
            <person name="Wiegand S."/>
            <person name="Jogler M."/>
            <person name="Boedeker C."/>
            <person name="Pinto D."/>
            <person name="Vollmers J."/>
            <person name="Rivas-Marin E."/>
            <person name="Kohn T."/>
            <person name="Peeters S.H."/>
            <person name="Heuer A."/>
            <person name="Rast P."/>
            <person name="Oberbeckmann S."/>
            <person name="Bunk B."/>
            <person name="Jeske O."/>
            <person name="Meyerdierks A."/>
            <person name="Storesund J.E."/>
            <person name="Kallscheuer N."/>
            <person name="Luecker S."/>
            <person name="Lage O.M."/>
            <person name="Pohl T."/>
            <person name="Merkel B.J."/>
            <person name="Hornburger P."/>
            <person name="Mueller R.-W."/>
            <person name="Bruemmer F."/>
            <person name="Labrenz M."/>
            <person name="Spormann A.M."/>
            <person name="Op den Camp H."/>
            <person name="Overmann J."/>
            <person name="Amann R."/>
            <person name="Jetten M.S.M."/>
            <person name="Mascher T."/>
            <person name="Medema M.H."/>
            <person name="Devos D.P."/>
            <person name="Kaster A.-K."/>
            <person name="Ovreas L."/>
            <person name="Rohde M."/>
            <person name="Galperin M.Y."/>
            <person name="Jogler C."/>
        </authorList>
    </citation>
    <scope>NUCLEOTIDE SEQUENCE [LARGE SCALE GENOMIC DNA]</scope>
    <source>
        <strain evidence="1 2">FC18</strain>
    </source>
</reference>
<name>A0A5B9PDR6_9BACT</name>
<dbReference type="GO" id="GO:0061522">
    <property type="term" value="F:1,4-dihydroxy-2-naphthoyl-CoA thioesterase activity"/>
    <property type="evidence" value="ECO:0007669"/>
    <property type="project" value="UniProtKB-EC"/>
</dbReference>
<proteinExistence type="predicted"/>
<dbReference type="Proteomes" id="UP000322214">
    <property type="component" value="Chromosome"/>
</dbReference>
<dbReference type="EMBL" id="CP042912">
    <property type="protein sequence ID" value="QEG24548.1"/>
    <property type="molecule type" value="Genomic_DNA"/>
</dbReference>
<protein>
    <submittedName>
        <fullName evidence="1">1,4-dihydroxy-2-naphthoyl-CoA hydrolase</fullName>
        <ecNumber evidence="1">3.1.2.28</ecNumber>
    </submittedName>
</protein>
<dbReference type="STRING" id="980251.GCA_001642875_01101"/>
<organism evidence="1 2">
    <name type="scientific">Mariniblastus fucicola</name>
    <dbReference type="NCBI Taxonomy" id="980251"/>
    <lineage>
        <taxon>Bacteria</taxon>
        <taxon>Pseudomonadati</taxon>
        <taxon>Planctomycetota</taxon>
        <taxon>Planctomycetia</taxon>
        <taxon>Pirellulales</taxon>
        <taxon>Pirellulaceae</taxon>
        <taxon>Mariniblastus</taxon>
    </lineage>
</organism>
<keyword evidence="1" id="KW-0378">Hydrolase</keyword>